<evidence type="ECO:0000313" key="5">
    <source>
        <dbReference type="EMBL" id="OPJ60396.1"/>
    </source>
</evidence>
<dbReference type="Proteomes" id="UP000190080">
    <property type="component" value="Unassembled WGS sequence"/>
</dbReference>
<keyword evidence="2" id="KW-0238">DNA-binding</keyword>
<dbReference type="OrthoDB" id="45544at2"/>
<evidence type="ECO:0000256" key="1">
    <source>
        <dbReference type="ARBA" id="ARBA00023015"/>
    </source>
</evidence>
<dbReference type="GO" id="GO:0003700">
    <property type="term" value="F:DNA-binding transcription factor activity"/>
    <property type="evidence" value="ECO:0007669"/>
    <property type="project" value="InterPro"/>
</dbReference>
<dbReference type="InterPro" id="IPR018062">
    <property type="entry name" value="HTH_AraC-typ_CS"/>
</dbReference>
<dbReference type="Gene3D" id="1.10.10.60">
    <property type="entry name" value="Homeodomain-like"/>
    <property type="match status" value="2"/>
</dbReference>
<dbReference type="Pfam" id="PF12833">
    <property type="entry name" value="HTH_18"/>
    <property type="match status" value="1"/>
</dbReference>
<keyword evidence="6" id="KW-1185">Reference proteome</keyword>
<sequence>MAANKDVISKIINYIEDHLTDELDLDKIAKIAGYSKYHLNRMFSNVIGCTIHQYIQNRRLTEAAKQLVFTDKSIIDIAFNTGYETHQSFTLAFKNLYRESPQTYRKKGNFIAIQPKCIVLSEIRMHKNKNISYINKFNTKCEVKAA</sequence>
<dbReference type="EMBL" id="MZGV01000032">
    <property type="protein sequence ID" value="OPJ60396.1"/>
    <property type="molecule type" value="Genomic_DNA"/>
</dbReference>
<dbReference type="SUPFAM" id="SSF46689">
    <property type="entry name" value="Homeodomain-like"/>
    <property type="match status" value="2"/>
</dbReference>
<dbReference type="PANTHER" id="PTHR47504">
    <property type="entry name" value="RIGHT ORIGIN-BINDING PROTEIN"/>
    <property type="match status" value="1"/>
</dbReference>
<evidence type="ECO:0000313" key="6">
    <source>
        <dbReference type="Proteomes" id="UP000190080"/>
    </source>
</evidence>
<feature type="domain" description="HTH araC/xylS-type" evidence="4">
    <location>
        <begin position="9"/>
        <end position="107"/>
    </location>
</feature>
<evidence type="ECO:0000256" key="3">
    <source>
        <dbReference type="ARBA" id="ARBA00023163"/>
    </source>
</evidence>
<dbReference type="PROSITE" id="PS00041">
    <property type="entry name" value="HTH_ARAC_FAMILY_1"/>
    <property type="match status" value="1"/>
</dbReference>
<dbReference type="PANTHER" id="PTHR47504:SF5">
    <property type="entry name" value="RIGHT ORIGIN-BINDING PROTEIN"/>
    <property type="match status" value="1"/>
</dbReference>
<keyword evidence="3" id="KW-0804">Transcription</keyword>
<dbReference type="InterPro" id="IPR050959">
    <property type="entry name" value="MarA-like"/>
</dbReference>
<proteinExistence type="predicted"/>
<dbReference type="RefSeq" id="WP_079425608.1">
    <property type="nucleotide sequence ID" value="NZ_MZGV01000032.1"/>
</dbReference>
<organism evidence="5 6">
    <name type="scientific">Clostridium oryzae</name>
    <dbReference type="NCBI Taxonomy" id="1450648"/>
    <lineage>
        <taxon>Bacteria</taxon>
        <taxon>Bacillati</taxon>
        <taxon>Bacillota</taxon>
        <taxon>Clostridia</taxon>
        <taxon>Eubacteriales</taxon>
        <taxon>Clostridiaceae</taxon>
        <taxon>Clostridium</taxon>
    </lineage>
</organism>
<dbReference type="PROSITE" id="PS01124">
    <property type="entry name" value="HTH_ARAC_FAMILY_2"/>
    <property type="match status" value="1"/>
</dbReference>
<dbReference type="SMART" id="SM00342">
    <property type="entry name" value="HTH_ARAC"/>
    <property type="match status" value="1"/>
</dbReference>
<accession>A0A1V4IKD6</accession>
<dbReference type="STRING" id="1450648.CLORY_28480"/>
<keyword evidence="1" id="KW-0805">Transcription regulation</keyword>
<dbReference type="InterPro" id="IPR009057">
    <property type="entry name" value="Homeodomain-like_sf"/>
</dbReference>
<reference evidence="5 6" key="1">
    <citation type="submission" date="2017-03" db="EMBL/GenBank/DDBJ databases">
        <title>Genome sequence of Clostridium oryzae DSM 28571.</title>
        <authorList>
            <person name="Poehlein A."/>
            <person name="Daniel R."/>
        </authorList>
    </citation>
    <scope>NUCLEOTIDE SEQUENCE [LARGE SCALE GENOMIC DNA]</scope>
    <source>
        <strain evidence="5 6">DSM 28571</strain>
    </source>
</reference>
<dbReference type="InterPro" id="IPR018060">
    <property type="entry name" value="HTH_AraC"/>
</dbReference>
<protein>
    <submittedName>
        <fullName evidence="5">Right origin-binding protein</fullName>
    </submittedName>
</protein>
<evidence type="ECO:0000259" key="4">
    <source>
        <dbReference type="PROSITE" id="PS01124"/>
    </source>
</evidence>
<name>A0A1V4IKD6_9CLOT</name>
<comment type="caution">
    <text evidence="5">The sequence shown here is derived from an EMBL/GenBank/DDBJ whole genome shotgun (WGS) entry which is preliminary data.</text>
</comment>
<gene>
    <name evidence="5" type="primary">rob_2</name>
    <name evidence="5" type="ORF">CLORY_28480</name>
</gene>
<dbReference type="AlphaFoldDB" id="A0A1V4IKD6"/>
<evidence type="ECO:0000256" key="2">
    <source>
        <dbReference type="ARBA" id="ARBA00023125"/>
    </source>
</evidence>
<dbReference type="GO" id="GO:0043565">
    <property type="term" value="F:sequence-specific DNA binding"/>
    <property type="evidence" value="ECO:0007669"/>
    <property type="project" value="InterPro"/>
</dbReference>